<dbReference type="InterPro" id="IPR002853">
    <property type="entry name" value="TFIIE_asu"/>
</dbReference>
<reference evidence="6" key="3">
    <citation type="submission" date="2023-03" db="UniProtKB">
        <authorList>
            <consortium name="EnsemblPlants"/>
        </authorList>
    </citation>
    <scope>IDENTIFICATION</scope>
    <source>
        <strain evidence="6">cv. Chiifu-401-42</strain>
    </source>
</reference>
<comment type="similarity">
    <text evidence="1">Belongs to the TFIIE alpha subunit family.</text>
</comment>
<dbReference type="HOGENOM" id="CLU_046063_0_0_1"/>
<dbReference type="SUPFAM" id="SSF46785">
    <property type="entry name" value="Winged helix' DNA-binding domain"/>
    <property type="match status" value="1"/>
</dbReference>
<feature type="compositionally biased region" description="Polar residues" evidence="4">
    <location>
        <begin position="373"/>
        <end position="386"/>
    </location>
</feature>
<evidence type="ECO:0000313" key="6">
    <source>
        <dbReference type="EnsemblPlants" id="Bra013383.1-P"/>
    </source>
</evidence>
<reference evidence="6 7" key="1">
    <citation type="journal article" date="2011" name="Nat. Genet.">
        <title>The genome of the mesopolyploid crop species Brassica rapa.</title>
        <authorList>
            <consortium name="Brassica rapa Genome Sequencing Project Consortium"/>
            <person name="Wang X."/>
            <person name="Wang H."/>
            <person name="Wang J."/>
            <person name="Sun R."/>
            <person name="Wu J."/>
            <person name="Liu S."/>
            <person name="Bai Y."/>
            <person name="Mun J.H."/>
            <person name="Bancroft I."/>
            <person name="Cheng F."/>
            <person name="Huang S."/>
            <person name="Li X."/>
            <person name="Hua W."/>
            <person name="Wang J."/>
            <person name="Wang X."/>
            <person name="Freeling M."/>
            <person name="Pires J.C."/>
            <person name="Paterson A.H."/>
            <person name="Chalhoub B."/>
            <person name="Wang B."/>
            <person name="Hayward A."/>
            <person name="Sharpe A.G."/>
            <person name="Park B.S."/>
            <person name="Weisshaar B."/>
            <person name="Liu B."/>
            <person name="Li B."/>
            <person name="Liu B."/>
            <person name="Tong C."/>
            <person name="Song C."/>
            <person name="Duran C."/>
            <person name="Peng C."/>
            <person name="Geng C."/>
            <person name="Koh C."/>
            <person name="Lin C."/>
            <person name="Edwards D."/>
            <person name="Mu D."/>
            <person name="Shen D."/>
            <person name="Soumpourou E."/>
            <person name="Li F."/>
            <person name="Fraser F."/>
            <person name="Conant G."/>
            <person name="Lassalle G."/>
            <person name="King G.J."/>
            <person name="Bonnema G."/>
            <person name="Tang H."/>
            <person name="Wang H."/>
            <person name="Belcram H."/>
            <person name="Zhou H."/>
            <person name="Hirakawa H."/>
            <person name="Abe H."/>
            <person name="Guo H."/>
            <person name="Wang H."/>
            <person name="Jin H."/>
            <person name="Parkin I.A."/>
            <person name="Batley J."/>
            <person name="Kim J.S."/>
            <person name="Just J."/>
            <person name="Li J."/>
            <person name="Xu J."/>
            <person name="Deng J."/>
            <person name="Kim J.A."/>
            <person name="Li J."/>
            <person name="Yu J."/>
            <person name="Meng J."/>
            <person name="Wang J."/>
            <person name="Min J."/>
            <person name="Poulain J."/>
            <person name="Wang J."/>
            <person name="Hatakeyama K."/>
            <person name="Wu K."/>
            <person name="Wang L."/>
            <person name="Fang L."/>
            <person name="Trick M."/>
            <person name="Links M.G."/>
            <person name="Zhao M."/>
            <person name="Jin M."/>
            <person name="Ramchiary N."/>
            <person name="Drou N."/>
            <person name="Berkman P.J."/>
            <person name="Cai Q."/>
            <person name="Huang Q."/>
            <person name="Li R."/>
            <person name="Tabata S."/>
            <person name="Cheng S."/>
            <person name="Zhang S."/>
            <person name="Zhang S."/>
            <person name="Huang S."/>
            <person name="Sato S."/>
            <person name="Sun S."/>
            <person name="Kwon S.J."/>
            <person name="Choi S.R."/>
            <person name="Lee T.H."/>
            <person name="Fan W."/>
            <person name="Zhao X."/>
            <person name="Tan X."/>
            <person name="Xu X."/>
            <person name="Wang Y."/>
            <person name="Qiu Y."/>
            <person name="Yin Y."/>
            <person name="Li Y."/>
            <person name="Du Y."/>
            <person name="Liao Y."/>
            <person name="Lim Y."/>
            <person name="Narusaka Y."/>
            <person name="Wang Y."/>
            <person name="Wang Z."/>
            <person name="Li Z."/>
            <person name="Wang Z."/>
            <person name="Xiong Z."/>
            <person name="Zhang Z."/>
        </authorList>
    </citation>
    <scope>NUCLEOTIDE SEQUENCE [LARGE SCALE GENOMIC DNA]</scope>
    <source>
        <strain evidence="6 7">cv. Chiifu-401-42</strain>
    </source>
</reference>
<dbReference type="InterPro" id="IPR039997">
    <property type="entry name" value="TFE"/>
</dbReference>
<sequence length="454" mass="52377">MEISVPVQKATVVPKPFIRLMRLLARTLYDDNNLTTLSDNQKKSAKGDSRGNIVMVLDALMRRQWVREEDLASDLKKNSKQVRKILRHFEEEHLVTRYQRKETAKRAKIYNVAVAATAHGRAEDNKFHTHSYCCLDYQHMYDTARLRLQKIKRKLKDELEDKYTLQKYGWPNCNRKYSALDALRLISMEDDAFHCERCNGVLVVECDKLSSKEVVDGGDNVKRRQRQRLQFAEALMDQINRVKDIPFPVYESFPEWEARAAMDARENGDFNTNDPFGSQGVNGSTPMPYLGETKVEVNLRDGKEDGVPSGKPMPQWMIRQGMNLTKEQRGEMSQEEKVGGVSEGEVLLSDDYKPSAMGNDNDTYLKQLEAAQKMNQQESTPDIQSATTCSDRQSTSSRSSSTKRHPARRSLGLMRASRPNKEGPRRRLKLGQERHIRELYKEKEEERERDPEII</sequence>
<dbReference type="PROSITE" id="PS51344">
    <property type="entry name" value="HTH_TFE_IIE"/>
    <property type="match status" value="1"/>
</dbReference>
<keyword evidence="7" id="KW-1185">Reference proteome</keyword>
<dbReference type="OMA" id="FNIEICE"/>
<dbReference type="eggNOG" id="KOG2593">
    <property type="taxonomic scope" value="Eukaryota"/>
</dbReference>
<dbReference type="Pfam" id="PF02002">
    <property type="entry name" value="TFIIE_alpha"/>
    <property type="match status" value="1"/>
</dbReference>
<dbReference type="AlphaFoldDB" id="M4DA73"/>
<feature type="compositionally biased region" description="Low complexity" evidence="4">
    <location>
        <begin position="387"/>
        <end position="400"/>
    </location>
</feature>
<evidence type="ECO:0000256" key="2">
    <source>
        <dbReference type="ARBA" id="ARBA00023015"/>
    </source>
</evidence>
<keyword evidence="2" id="KW-0805">Transcription regulation</keyword>
<reference evidence="6 7" key="2">
    <citation type="journal article" date="2018" name="Hortic Res">
        <title>Improved Brassica rapa reference genome by single-molecule sequencing and chromosome conformation capture technologies.</title>
        <authorList>
            <person name="Zhang L."/>
            <person name="Cai X."/>
            <person name="Wu J."/>
            <person name="Liu M."/>
            <person name="Grob S."/>
            <person name="Cheng F."/>
            <person name="Liang J."/>
            <person name="Cai C."/>
            <person name="Liu Z."/>
            <person name="Liu B."/>
            <person name="Wang F."/>
            <person name="Li S."/>
            <person name="Liu F."/>
            <person name="Li X."/>
            <person name="Cheng L."/>
            <person name="Yang W."/>
            <person name="Li M.H."/>
            <person name="Grossniklaus U."/>
            <person name="Zheng H."/>
            <person name="Wang X."/>
        </authorList>
    </citation>
    <scope>NUCLEOTIDE SEQUENCE [LARGE SCALE GENOMIC DNA]</scope>
    <source>
        <strain evidence="6 7">cv. Chiifu-401-42</strain>
    </source>
</reference>
<name>M4DA73_BRACM</name>
<keyword evidence="3" id="KW-0804">Transcription</keyword>
<dbReference type="PANTHER" id="PTHR13097">
    <property type="entry name" value="TRANSCRIPTION INITIATION FACTOR IIE, ALPHA SUBUNIT"/>
    <property type="match status" value="1"/>
</dbReference>
<evidence type="ECO:0000313" key="7">
    <source>
        <dbReference type="Proteomes" id="UP000011750"/>
    </source>
</evidence>
<dbReference type="InterPro" id="IPR013083">
    <property type="entry name" value="Znf_RING/FYVE/PHD"/>
</dbReference>
<evidence type="ECO:0000256" key="4">
    <source>
        <dbReference type="SAM" id="MobiDB-lite"/>
    </source>
</evidence>
<feature type="region of interest" description="Disordered" evidence="4">
    <location>
        <begin position="373"/>
        <end position="454"/>
    </location>
</feature>
<proteinExistence type="inferred from homology"/>
<feature type="domain" description="HTH TFE/IIEalpha-type" evidence="5">
    <location>
        <begin position="17"/>
        <end position="145"/>
    </location>
</feature>
<feature type="compositionally biased region" description="Basic and acidic residues" evidence="4">
    <location>
        <begin position="419"/>
        <end position="454"/>
    </location>
</feature>
<organism evidence="6 7">
    <name type="scientific">Brassica campestris</name>
    <name type="common">Field mustard</name>
    <dbReference type="NCBI Taxonomy" id="3711"/>
    <lineage>
        <taxon>Eukaryota</taxon>
        <taxon>Viridiplantae</taxon>
        <taxon>Streptophyta</taxon>
        <taxon>Embryophyta</taxon>
        <taxon>Tracheophyta</taxon>
        <taxon>Spermatophyta</taxon>
        <taxon>Magnoliopsida</taxon>
        <taxon>eudicotyledons</taxon>
        <taxon>Gunneridae</taxon>
        <taxon>Pentapetalae</taxon>
        <taxon>rosids</taxon>
        <taxon>malvids</taxon>
        <taxon>Brassicales</taxon>
        <taxon>Brassicaceae</taxon>
        <taxon>Brassiceae</taxon>
        <taxon>Brassica</taxon>
    </lineage>
</organism>
<evidence type="ECO:0000259" key="5">
    <source>
        <dbReference type="PROSITE" id="PS51344"/>
    </source>
</evidence>
<evidence type="ECO:0000256" key="1">
    <source>
        <dbReference type="ARBA" id="ARBA00008947"/>
    </source>
</evidence>
<dbReference type="GO" id="GO:0005673">
    <property type="term" value="C:transcription factor TFIIE complex"/>
    <property type="evidence" value="ECO:0000318"/>
    <property type="project" value="GO_Central"/>
</dbReference>
<dbReference type="STRING" id="51351.M4DA73"/>
<dbReference type="FunCoup" id="M4DA73">
    <property type="interactions" value="3075"/>
</dbReference>
<dbReference type="EnsemblPlants" id="Bra013383.1">
    <property type="protein sequence ID" value="Bra013383.1-P"/>
    <property type="gene ID" value="Bra013383"/>
</dbReference>
<dbReference type="InterPro" id="IPR017919">
    <property type="entry name" value="TFIIE/TFIIEa_HTH"/>
</dbReference>
<dbReference type="Gene3D" id="3.30.40.10">
    <property type="entry name" value="Zinc/RING finger domain, C3HC4 (zinc finger)"/>
    <property type="match status" value="1"/>
</dbReference>
<protein>
    <recommendedName>
        <fullName evidence="5">HTH TFE/IIEalpha-type domain-containing protein</fullName>
    </recommendedName>
</protein>
<dbReference type="SUPFAM" id="SSF57783">
    <property type="entry name" value="Zinc beta-ribbon"/>
    <property type="match status" value="1"/>
</dbReference>
<dbReference type="GO" id="GO:0006367">
    <property type="term" value="P:transcription initiation at RNA polymerase II promoter"/>
    <property type="evidence" value="ECO:0000318"/>
    <property type="project" value="GO_Central"/>
</dbReference>
<dbReference type="Proteomes" id="UP000011750">
    <property type="component" value="Chromosome A01"/>
</dbReference>
<dbReference type="FunFam" id="3.30.40.10:FF:000269">
    <property type="entry name" value="Transcription initiation factor IIE subunit alpha"/>
    <property type="match status" value="1"/>
</dbReference>
<dbReference type="Gramene" id="Bra013383.1">
    <property type="protein sequence ID" value="Bra013383.1-P"/>
    <property type="gene ID" value="Bra013383"/>
</dbReference>
<dbReference type="InterPro" id="IPR036390">
    <property type="entry name" value="WH_DNA-bd_sf"/>
</dbReference>
<evidence type="ECO:0000256" key="3">
    <source>
        <dbReference type="ARBA" id="ARBA00023163"/>
    </source>
</evidence>
<dbReference type="InterPro" id="IPR024550">
    <property type="entry name" value="TFIIEa/SarR/Rpc3_HTH_dom"/>
</dbReference>
<dbReference type="SMART" id="SM00531">
    <property type="entry name" value="TFIIE"/>
    <property type="match status" value="1"/>
</dbReference>
<accession>M4DA73</accession>
<dbReference type="InParanoid" id="M4DA73"/>
<dbReference type="PANTHER" id="PTHR13097:SF7">
    <property type="entry name" value="GENERAL TRANSCRIPTION FACTOR IIE SUBUNIT 1"/>
    <property type="match status" value="1"/>
</dbReference>